<dbReference type="InterPro" id="IPR017871">
    <property type="entry name" value="ABC_transporter-like_CS"/>
</dbReference>
<dbReference type="Pfam" id="PF08352">
    <property type="entry name" value="oligo_HPY"/>
    <property type="match status" value="1"/>
</dbReference>
<dbReference type="GO" id="GO:0005886">
    <property type="term" value="C:plasma membrane"/>
    <property type="evidence" value="ECO:0007669"/>
    <property type="project" value="UniProtKB-SubCell"/>
</dbReference>
<evidence type="ECO:0000256" key="6">
    <source>
        <dbReference type="ARBA" id="ARBA00022967"/>
    </source>
</evidence>
<dbReference type="InterPro" id="IPR027417">
    <property type="entry name" value="P-loop_NTPase"/>
</dbReference>
<keyword evidence="2" id="KW-0813">Transport</keyword>
<evidence type="ECO:0000256" key="5">
    <source>
        <dbReference type="ARBA" id="ARBA00022840"/>
    </source>
</evidence>
<evidence type="ECO:0000256" key="9">
    <source>
        <dbReference type="ARBA" id="ARBA00038669"/>
    </source>
</evidence>
<dbReference type="InterPro" id="IPR003439">
    <property type="entry name" value="ABC_transporter-like_ATP-bd"/>
</dbReference>
<dbReference type="AlphaFoldDB" id="A0AAP3E2N2"/>
<protein>
    <recommendedName>
        <fullName evidence="11">Nickel import system ATP-binding protein NikD</fullName>
        <ecNumber evidence="10">7.2.2.11</ecNumber>
    </recommendedName>
</protein>
<dbReference type="Proteomes" id="UP001321018">
    <property type="component" value="Unassembled WGS sequence"/>
</dbReference>
<dbReference type="EMBL" id="JAOPKA010000010">
    <property type="protein sequence ID" value="MCU4742778.1"/>
    <property type="molecule type" value="Genomic_DNA"/>
</dbReference>
<evidence type="ECO:0000256" key="3">
    <source>
        <dbReference type="ARBA" id="ARBA00022475"/>
    </source>
</evidence>
<comment type="subunit">
    <text evidence="9">The complex is composed of two ATP-binding proteins (NikD and NikE), two transmembrane proteins (NikB and NikC) and a solute-binding protein (NikA).</text>
</comment>
<reference evidence="15" key="1">
    <citation type="submission" date="2022-09" db="EMBL/GenBank/DDBJ databases">
        <title>Enrichment on poylsaccharides allowed isolation of novel metabolic and taxonomic groups of Haloarchaea.</title>
        <authorList>
            <person name="Sorokin D.Y."/>
            <person name="Elcheninov A.G."/>
            <person name="Khizhniak T.V."/>
            <person name="Kolganova T.V."/>
            <person name="Kublanov I.V."/>
        </authorList>
    </citation>
    <scope>NUCLEOTIDE SEQUENCE</scope>
    <source>
        <strain evidence="15">AArc-xg1-1</strain>
    </source>
</reference>
<dbReference type="GO" id="GO:0015833">
    <property type="term" value="P:peptide transport"/>
    <property type="evidence" value="ECO:0007669"/>
    <property type="project" value="InterPro"/>
</dbReference>
<evidence type="ECO:0000259" key="14">
    <source>
        <dbReference type="PROSITE" id="PS50893"/>
    </source>
</evidence>
<evidence type="ECO:0000256" key="7">
    <source>
        <dbReference type="ARBA" id="ARBA00023065"/>
    </source>
</evidence>
<dbReference type="RefSeq" id="WP_338004593.1">
    <property type="nucleotide sequence ID" value="NZ_JAOPKA010000010.1"/>
</dbReference>
<feature type="region of interest" description="Disordered" evidence="13">
    <location>
        <begin position="382"/>
        <end position="422"/>
    </location>
</feature>
<evidence type="ECO:0000256" key="10">
    <source>
        <dbReference type="ARBA" id="ARBA00039098"/>
    </source>
</evidence>
<feature type="compositionally biased region" description="Basic and acidic residues" evidence="13">
    <location>
        <begin position="388"/>
        <end position="422"/>
    </location>
</feature>
<dbReference type="Gene3D" id="3.40.50.300">
    <property type="entry name" value="P-loop containing nucleotide triphosphate hydrolases"/>
    <property type="match status" value="1"/>
</dbReference>
<dbReference type="InterPro" id="IPR003593">
    <property type="entry name" value="AAA+_ATPase"/>
</dbReference>
<keyword evidence="8" id="KW-0472">Membrane</keyword>
<dbReference type="InterPro" id="IPR050388">
    <property type="entry name" value="ABC_Ni/Peptide_Import"/>
</dbReference>
<proteinExistence type="predicted"/>
<dbReference type="PROSITE" id="PS00211">
    <property type="entry name" value="ABC_TRANSPORTER_1"/>
    <property type="match status" value="1"/>
</dbReference>
<dbReference type="GO" id="GO:0016887">
    <property type="term" value="F:ATP hydrolysis activity"/>
    <property type="evidence" value="ECO:0007669"/>
    <property type="project" value="InterPro"/>
</dbReference>
<sequence>MAVTDPILSVEGLQTSFHTDKETIRAVDDVSFAVEPGRTLGIVGESGSGKSVTARSVMGLVDSPGVVHEDSRIRYHEPAFVQRMARRYPDRTRTRARTSSGPDPDAESNESDGFVTLEAFEGSGTDVVVDRGFVDLVAAPEAVVQAVRGREIAMIFQDASSSLNPLYTVGNQLEELLRTHRGLRGQEATETAAALLESVGIPDPHRRLSEYPHQFSGGMQQRAIIALALACEPSVLICDEPTTALDVTIQAQILELLAEIQADRDVAIVFITHDMGVIAQTADRVSVMYAGEIVETAPVDRLFDRPGHPYTEGLLESIPGITRRGNRLATIDGRVPTPTGDATACRFAPRCPKAFEECHAVHPSLVSVGDDGDHRAACLLQPTDEDEAGRLEYHGGESDGEVGEDRDGDSSEHHHDEGGSER</sequence>
<keyword evidence="6" id="KW-1278">Translocase</keyword>
<organism evidence="15 16">
    <name type="scientific">Natronoglomus mannanivorans</name>
    <dbReference type="NCBI Taxonomy" id="2979990"/>
    <lineage>
        <taxon>Archaea</taxon>
        <taxon>Methanobacteriati</taxon>
        <taxon>Methanobacteriota</taxon>
        <taxon>Stenosarchaea group</taxon>
        <taxon>Halobacteria</taxon>
        <taxon>Halobacteriales</taxon>
        <taxon>Natrialbaceae</taxon>
        <taxon>Natronoglomus</taxon>
    </lineage>
</organism>
<keyword evidence="3" id="KW-1003">Cell membrane</keyword>
<dbReference type="EC" id="7.2.2.11" evidence="10"/>
<evidence type="ECO:0000256" key="2">
    <source>
        <dbReference type="ARBA" id="ARBA00022448"/>
    </source>
</evidence>
<dbReference type="SUPFAM" id="SSF52540">
    <property type="entry name" value="P-loop containing nucleoside triphosphate hydrolases"/>
    <property type="match status" value="1"/>
</dbReference>
<accession>A0AAP3E2N2</accession>
<dbReference type="InterPro" id="IPR013563">
    <property type="entry name" value="Oligopep_ABC_C"/>
</dbReference>
<evidence type="ECO:0000256" key="8">
    <source>
        <dbReference type="ARBA" id="ARBA00023136"/>
    </source>
</evidence>
<dbReference type="Pfam" id="PF00005">
    <property type="entry name" value="ABC_tran"/>
    <property type="match status" value="2"/>
</dbReference>
<evidence type="ECO:0000313" key="15">
    <source>
        <dbReference type="EMBL" id="MCU4742778.1"/>
    </source>
</evidence>
<dbReference type="GO" id="GO:0005524">
    <property type="term" value="F:ATP binding"/>
    <property type="evidence" value="ECO:0007669"/>
    <property type="project" value="UniProtKB-KW"/>
</dbReference>
<keyword evidence="4" id="KW-0547">Nucleotide-binding</keyword>
<name>A0AAP3E2N2_9EURY</name>
<dbReference type="SMART" id="SM00382">
    <property type="entry name" value="AAA"/>
    <property type="match status" value="1"/>
</dbReference>
<evidence type="ECO:0000256" key="13">
    <source>
        <dbReference type="SAM" id="MobiDB-lite"/>
    </source>
</evidence>
<evidence type="ECO:0000256" key="11">
    <source>
        <dbReference type="ARBA" id="ARBA00044143"/>
    </source>
</evidence>
<feature type="domain" description="ABC transporter" evidence="14">
    <location>
        <begin position="8"/>
        <end position="315"/>
    </location>
</feature>
<comment type="catalytic activity">
    <reaction evidence="12">
        <text>Ni(2+)(out) + ATP + H2O = Ni(2+)(in) + ADP + phosphate + H(+)</text>
        <dbReference type="Rhea" id="RHEA:15557"/>
        <dbReference type="ChEBI" id="CHEBI:15377"/>
        <dbReference type="ChEBI" id="CHEBI:15378"/>
        <dbReference type="ChEBI" id="CHEBI:30616"/>
        <dbReference type="ChEBI" id="CHEBI:43474"/>
        <dbReference type="ChEBI" id="CHEBI:49786"/>
        <dbReference type="ChEBI" id="CHEBI:456216"/>
        <dbReference type="EC" id="7.2.2.11"/>
    </reaction>
    <physiologicalReaction direction="left-to-right" evidence="12">
        <dbReference type="Rhea" id="RHEA:15558"/>
    </physiologicalReaction>
</comment>
<dbReference type="PANTHER" id="PTHR43297:SF13">
    <property type="entry name" value="NICKEL ABC TRANSPORTER, ATP-BINDING PROTEIN"/>
    <property type="match status" value="1"/>
</dbReference>
<keyword evidence="5 15" id="KW-0067">ATP-binding</keyword>
<dbReference type="GO" id="GO:0015413">
    <property type="term" value="F:ABC-type nickel transporter activity"/>
    <property type="evidence" value="ECO:0007669"/>
    <property type="project" value="UniProtKB-EC"/>
</dbReference>
<comment type="caution">
    <text evidence="15">The sequence shown here is derived from an EMBL/GenBank/DDBJ whole genome shotgun (WGS) entry which is preliminary data.</text>
</comment>
<keyword evidence="7" id="KW-0406">Ion transport</keyword>
<dbReference type="PROSITE" id="PS50893">
    <property type="entry name" value="ABC_TRANSPORTER_2"/>
    <property type="match status" value="1"/>
</dbReference>
<evidence type="ECO:0000313" key="16">
    <source>
        <dbReference type="Proteomes" id="UP001321018"/>
    </source>
</evidence>
<dbReference type="CDD" id="cd03257">
    <property type="entry name" value="ABC_NikE_OppD_transporters"/>
    <property type="match status" value="1"/>
</dbReference>
<feature type="region of interest" description="Disordered" evidence="13">
    <location>
        <begin position="85"/>
        <end position="111"/>
    </location>
</feature>
<evidence type="ECO:0000256" key="1">
    <source>
        <dbReference type="ARBA" id="ARBA00004202"/>
    </source>
</evidence>
<gene>
    <name evidence="15" type="ORF">OB960_15400</name>
</gene>
<evidence type="ECO:0000256" key="4">
    <source>
        <dbReference type="ARBA" id="ARBA00022741"/>
    </source>
</evidence>
<dbReference type="PANTHER" id="PTHR43297">
    <property type="entry name" value="OLIGOPEPTIDE TRANSPORT ATP-BINDING PROTEIN APPD"/>
    <property type="match status" value="1"/>
</dbReference>
<comment type="subcellular location">
    <subcellularLocation>
        <location evidence="1">Cell membrane</location>
        <topology evidence="1">Peripheral membrane protein</topology>
    </subcellularLocation>
</comment>
<dbReference type="NCBIfam" id="TIGR01727">
    <property type="entry name" value="oligo_HPY"/>
    <property type="match status" value="1"/>
</dbReference>
<evidence type="ECO:0000256" key="12">
    <source>
        <dbReference type="ARBA" id="ARBA00048610"/>
    </source>
</evidence>